<dbReference type="PANTHER" id="PTHR30619">
    <property type="entry name" value="DNA INTERNALIZATION/COMPETENCE PROTEIN COMEC/REC2"/>
    <property type="match status" value="1"/>
</dbReference>
<dbReference type="RefSeq" id="WP_243846704.1">
    <property type="nucleotide sequence ID" value="NZ_BAAAEV010000001.1"/>
</dbReference>
<dbReference type="NCBIfam" id="TIGR00360">
    <property type="entry name" value="ComEC_N-term"/>
    <property type="match status" value="1"/>
</dbReference>
<comment type="caution">
    <text evidence="9">The sequence shown here is derived from an EMBL/GenBank/DDBJ whole genome shotgun (WGS) entry which is preliminary data.</text>
</comment>
<evidence type="ECO:0000256" key="5">
    <source>
        <dbReference type="ARBA" id="ARBA00023136"/>
    </source>
</evidence>
<evidence type="ECO:0000256" key="1">
    <source>
        <dbReference type="ARBA" id="ARBA00004651"/>
    </source>
</evidence>
<name>A0ABX0U1Z1_9SPHN</name>
<comment type="subcellular location">
    <subcellularLocation>
        <location evidence="1">Cell membrane</location>
        <topology evidence="1">Multi-pass membrane protein</topology>
    </subcellularLocation>
</comment>
<accession>A0ABX0U1Z1</accession>
<evidence type="ECO:0000256" key="4">
    <source>
        <dbReference type="ARBA" id="ARBA00022989"/>
    </source>
</evidence>
<feature type="transmembrane region" description="Helical" evidence="6">
    <location>
        <begin position="315"/>
        <end position="333"/>
    </location>
</feature>
<evidence type="ECO:0000259" key="7">
    <source>
        <dbReference type="Pfam" id="PF03772"/>
    </source>
</evidence>
<feature type="transmembrane region" description="Helical" evidence="6">
    <location>
        <begin position="339"/>
        <end position="356"/>
    </location>
</feature>
<dbReference type="Pfam" id="PF03772">
    <property type="entry name" value="Competence"/>
    <property type="match status" value="1"/>
</dbReference>
<dbReference type="InterPro" id="IPR025405">
    <property type="entry name" value="DUF4131"/>
</dbReference>
<reference evidence="9 10" key="1">
    <citation type="submission" date="2020-03" db="EMBL/GenBank/DDBJ databases">
        <title>Genomic Encyclopedia of Type Strains, Phase IV (KMG-IV): sequencing the most valuable type-strain genomes for metagenomic binning, comparative biology and taxonomic classification.</title>
        <authorList>
            <person name="Goeker M."/>
        </authorList>
    </citation>
    <scope>NUCLEOTIDE SEQUENCE [LARGE SCALE GENOMIC DNA]</scope>
    <source>
        <strain evidence="9 10">DSM 22753</strain>
    </source>
</reference>
<evidence type="ECO:0000256" key="2">
    <source>
        <dbReference type="ARBA" id="ARBA00022475"/>
    </source>
</evidence>
<feature type="transmembrane region" description="Helical" evidence="6">
    <location>
        <begin position="514"/>
        <end position="535"/>
    </location>
</feature>
<feature type="transmembrane region" description="Helical" evidence="6">
    <location>
        <begin position="40"/>
        <end position="58"/>
    </location>
</feature>
<feature type="transmembrane region" description="Helical" evidence="6">
    <location>
        <begin position="423"/>
        <end position="443"/>
    </location>
</feature>
<proteinExistence type="predicted"/>
<sequence>MARFAAPAPSTGFPALQTGSVGRWRYPAIERWLEAERDQLPLWIPVFLGAGVAAWFVLPDAVRWAGFIALALAIAGAGAATMRGGRAGPAVAIAGLAMALGCALVWGRAERVAAPVLSRPAVVAFTGRVERIEALSARELVRVRLRVQQVDGEVEGGLPPVVRVNIAERDVPDGLARGAILRLRARLMPPAPPAVPGAYDFARVAWFDGLGASGRAFAPIAIVAPGDQPGRDLRNRVARHIERRVEGSAGGIASALATGDEGAISEDDAEAMRRSGLAHLLSISGLHVTAVVGATMVLVLKLLALSPALALRVRLPMVAAGAAAAVAVAYTLFSGAEVPTVRSCIAALLVLAALALGREAITLRLVAAGATIVLLLWPESIAGPSFQLSFAAVTAIIALQEYPRVRGWFARREEGGIRRIGRGIASLLLTGVAVELALTPIALFHFHKAGLYGALANIVAIPLTTFVTMPLEALALALDLVGLGAPVWWLVAASLELLLWIARTVAAAPGAVTALPAIPAGAFAAMLLGMLWIGLWRTRVRAFGLVPLAVGAGWALTTPRPDLIVTGDGRHLALRSADGGMALLRDRAGDYVRSMLGETAGTDAELGALADRGDVRCSADLCIADYRSATRTWRILATRSGYFVDAGELIAACRQADIVIADRGLPAGCVPRWLRLDRAALVRTGGVAIALHAGRLVTVRSPGDRHPWVTPPIVRPPRYRPQ</sequence>
<feature type="domain" description="DUF4131" evidence="8">
    <location>
        <begin position="65"/>
        <end position="218"/>
    </location>
</feature>
<feature type="transmembrane region" description="Helical" evidence="6">
    <location>
        <begin position="64"/>
        <end position="82"/>
    </location>
</feature>
<feature type="transmembrane region" description="Helical" evidence="6">
    <location>
        <begin position="89"/>
        <end position="109"/>
    </location>
</feature>
<evidence type="ECO:0000256" key="3">
    <source>
        <dbReference type="ARBA" id="ARBA00022692"/>
    </source>
</evidence>
<evidence type="ECO:0000256" key="6">
    <source>
        <dbReference type="SAM" id="Phobius"/>
    </source>
</evidence>
<keyword evidence="5 6" id="KW-0472">Membrane</keyword>
<feature type="transmembrane region" description="Helical" evidence="6">
    <location>
        <begin position="480"/>
        <end position="502"/>
    </location>
</feature>
<protein>
    <submittedName>
        <fullName evidence="9">Competence protein ComEC</fullName>
    </submittedName>
</protein>
<dbReference type="PANTHER" id="PTHR30619:SF1">
    <property type="entry name" value="RECOMBINATION PROTEIN 2"/>
    <property type="match status" value="1"/>
</dbReference>
<keyword evidence="3 6" id="KW-0812">Transmembrane</keyword>
<evidence type="ECO:0000259" key="8">
    <source>
        <dbReference type="Pfam" id="PF13567"/>
    </source>
</evidence>
<dbReference type="EMBL" id="JAASQP010000001">
    <property type="protein sequence ID" value="NIJ24586.1"/>
    <property type="molecule type" value="Genomic_DNA"/>
</dbReference>
<feature type="transmembrane region" description="Helical" evidence="6">
    <location>
        <begin position="384"/>
        <end position="402"/>
    </location>
</feature>
<feature type="domain" description="ComEC/Rec2-related protein" evidence="7">
    <location>
        <begin position="256"/>
        <end position="539"/>
    </location>
</feature>
<dbReference type="Proteomes" id="UP000788153">
    <property type="component" value="Unassembled WGS sequence"/>
</dbReference>
<dbReference type="InterPro" id="IPR052159">
    <property type="entry name" value="Competence_DNA_uptake"/>
</dbReference>
<evidence type="ECO:0000313" key="9">
    <source>
        <dbReference type="EMBL" id="NIJ24586.1"/>
    </source>
</evidence>
<dbReference type="Pfam" id="PF13567">
    <property type="entry name" value="DUF4131"/>
    <property type="match status" value="1"/>
</dbReference>
<keyword evidence="2" id="KW-1003">Cell membrane</keyword>
<keyword evidence="10" id="KW-1185">Reference proteome</keyword>
<keyword evidence="4 6" id="KW-1133">Transmembrane helix</keyword>
<feature type="transmembrane region" description="Helical" evidence="6">
    <location>
        <begin position="280"/>
        <end position="303"/>
    </location>
</feature>
<dbReference type="InterPro" id="IPR004477">
    <property type="entry name" value="ComEC_N"/>
</dbReference>
<gene>
    <name evidence="9" type="ORF">FHT01_002128</name>
</gene>
<organism evidence="9 10">
    <name type="scientific">Sphingomonas japonica</name>
    <dbReference type="NCBI Taxonomy" id="511662"/>
    <lineage>
        <taxon>Bacteria</taxon>
        <taxon>Pseudomonadati</taxon>
        <taxon>Pseudomonadota</taxon>
        <taxon>Alphaproteobacteria</taxon>
        <taxon>Sphingomonadales</taxon>
        <taxon>Sphingomonadaceae</taxon>
        <taxon>Sphingomonas</taxon>
    </lineage>
</organism>
<feature type="transmembrane region" description="Helical" evidence="6">
    <location>
        <begin position="449"/>
        <end position="468"/>
    </location>
</feature>
<evidence type="ECO:0000313" key="10">
    <source>
        <dbReference type="Proteomes" id="UP000788153"/>
    </source>
</evidence>